<proteinExistence type="predicted"/>
<keyword evidence="1" id="KW-0472">Membrane</keyword>
<feature type="domain" description="Phage shock protein PspC N-terminal" evidence="2">
    <location>
        <begin position="38"/>
        <end position="85"/>
    </location>
</feature>
<evidence type="ECO:0000256" key="1">
    <source>
        <dbReference type="SAM" id="Phobius"/>
    </source>
</evidence>
<accession>A0A1Y6EJ32</accession>
<dbReference type="InterPro" id="IPR007168">
    <property type="entry name" value="Phageshock_PspC_N"/>
</dbReference>
<feature type="transmembrane region" description="Helical" evidence="1">
    <location>
        <begin position="61"/>
        <end position="86"/>
    </location>
</feature>
<dbReference type="Pfam" id="PF04024">
    <property type="entry name" value="PspC"/>
    <property type="match status" value="1"/>
</dbReference>
<evidence type="ECO:0000313" key="4">
    <source>
        <dbReference type="Proteomes" id="UP000194469"/>
    </source>
</evidence>
<gene>
    <name evidence="3" type="ORF">SAMN06295984_0497</name>
</gene>
<keyword evidence="1" id="KW-0812">Transmembrane</keyword>
<dbReference type="EMBL" id="FXWL01000001">
    <property type="protein sequence ID" value="SMQ60960.1"/>
    <property type="molecule type" value="Genomic_DNA"/>
</dbReference>
<keyword evidence="4" id="KW-1185">Reference proteome</keyword>
<organism evidence="3 4">
    <name type="scientific">Sphingopyxis terrae subsp. ummariensis</name>
    <dbReference type="NCBI Taxonomy" id="429001"/>
    <lineage>
        <taxon>Bacteria</taxon>
        <taxon>Pseudomonadati</taxon>
        <taxon>Pseudomonadota</taxon>
        <taxon>Alphaproteobacteria</taxon>
        <taxon>Sphingomonadales</taxon>
        <taxon>Sphingomonadaceae</taxon>
        <taxon>Sphingopyxis</taxon>
    </lineage>
</organism>
<sequence>MTNWHAHCLVMGRSGLPTAAKRKDRTMANENQNIFSRQDTFFGICEAVAQDFGFNPLYLRLAFVAPLFFFPVQTFAAYFGLGLIVLASRVFFPSQRAADTVDAPALAEAAPAAKTEKAEELALAA</sequence>
<reference evidence="4" key="1">
    <citation type="submission" date="2017-04" db="EMBL/GenBank/DDBJ databases">
        <authorList>
            <person name="Varghese N."/>
            <person name="Submissions S."/>
        </authorList>
    </citation>
    <scope>NUCLEOTIDE SEQUENCE [LARGE SCALE GENOMIC DNA]</scope>
    <source>
        <strain evidence="4">UI2</strain>
    </source>
</reference>
<evidence type="ECO:0000259" key="2">
    <source>
        <dbReference type="Pfam" id="PF04024"/>
    </source>
</evidence>
<keyword evidence="1" id="KW-1133">Transmembrane helix</keyword>
<evidence type="ECO:0000313" key="3">
    <source>
        <dbReference type="EMBL" id="SMQ60960.1"/>
    </source>
</evidence>
<protein>
    <submittedName>
        <fullName evidence="3">Phage shock protein PspC (Stress-responsive transcriptional regulator)</fullName>
    </submittedName>
</protein>
<dbReference type="AlphaFoldDB" id="A0A1Y6EJ32"/>
<dbReference type="Proteomes" id="UP000194469">
    <property type="component" value="Unassembled WGS sequence"/>
</dbReference>
<name>A0A1Y6EJ32_9SPHN</name>